<gene>
    <name evidence="3" type="ORF">B0A54_05007</name>
</gene>
<sequence>MRTRRVIDASARLLSEGALPEAFLQPPLKEPGTTRKSDKSAKEQSPRFHFSGPGRDSNPGPVTFTPSKTTGNKSRSDNHTARPPGRHIDDENNDDDVPPTLVATHDAGEAETSLATGMEDVKLARVPITIITGYLGAGKTTLLNYILTAHHGKKIAVILNEFGNSTDLEQTSLSITEPSSTQSIAAWLPLPNGCLCCSVKDSGVLAIEALLESQREAFDYVLLETTGLADPGNLAPLFWVDEGLGSAVYLDGIVTVVDAGGLVRCLEEPVGEEEVEEDGDGEAGHAGHAGPRMSVAHLQVSHADLVVVNKSDLVSGEALKAVEERVRSINGLASLHVTERGRVPRLEGVVLDLHAYDRVEAADLDFASKGHSHLDPAIGTVTLSVPVLDETGLQRLDAWLRSVLWSRELLGSGAEGQWEIHRAKGRLPMKGGGVKMLQGVREVFEIVDGSGLSGEHLEESASAGKIVLIGRNIGSPETATSFQHSLGVSLATS</sequence>
<feature type="compositionally biased region" description="Basic and acidic residues" evidence="1">
    <location>
        <begin position="32"/>
        <end position="46"/>
    </location>
</feature>
<evidence type="ECO:0000313" key="3">
    <source>
        <dbReference type="EMBL" id="TKA44265.1"/>
    </source>
</evidence>
<dbReference type="Gene3D" id="3.40.50.300">
    <property type="entry name" value="P-loop containing nucleotide triphosphate hydrolases"/>
    <property type="match status" value="1"/>
</dbReference>
<dbReference type="PANTHER" id="PTHR13748">
    <property type="entry name" value="COBW-RELATED"/>
    <property type="match status" value="1"/>
</dbReference>
<dbReference type="OrthoDB" id="258627at2759"/>
<dbReference type="InterPro" id="IPR027417">
    <property type="entry name" value="P-loop_NTPase"/>
</dbReference>
<feature type="compositionally biased region" description="Polar residues" evidence="1">
    <location>
        <begin position="64"/>
        <end position="73"/>
    </location>
</feature>
<proteinExistence type="predicted"/>
<protein>
    <recommendedName>
        <fullName evidence="2">CobW/HypB/UreG nucleotide-binding domain-containing protein</fullName>
    </recommendedName>
</protein>
<comment type="caution">
    <text evidence="3">The sequence shown here is derived from an EMBL/GenBank/DDBJ whole genome shotgun (WGS) entry which is preliminary data.</text>
</comment>
<reference evidence="3 4" key="1">
    <citation type="submission" date="2017-03" db="EMBL/GenBank/DDBJ databases">
        <title>Genomes of endolithic fungi from Antarctica.</title>
        <authorList>
            <person name="Coleine C."/>
            <person name="Masonjones S."/>
            <person name="Stajich J.E."/>
        </authorList>
    </citation>
    <scope>NUCLEOTIDE SEQUENCE [LARGE SCALE GENOMIC DNA]</scope>
    <source>
        <strain evidence="3 4">CCFEE 5311</strain>
    </source>
</reference>
<evidence type="ECO:0000256" key="1">
    <source>
        <dbReference type="SAM" id="MobiDB-lite"/>
    </source>
</evidence>
<dbReference type="SUPFAM" id="SSF90002">
    <property type="entry name" value="Hypothetical protein YjiA, C-terminal domain"/>
    <property type="match status" value="1"/>
</dbReference>
<feature type="domain" description="CobW/HypB/UreG nucleotide-binding" evidence="2">
    <location>
        <begin position="127"/>
        <end position="334"/>
    </location>
</feature>
<dbReference type="InterPro" id="IPR036627">
    <property type="entry name" value="CobW-likC_sf"/>
</dbReference>
<dbReference type="EMBL" id="NAJP01000015">
    <property type="protein sequence ID" value="TKA44265.1"/>
    <property type="molecule type" value="Genomic_DNA"/>
</dbReference>
<dbReference type="SUPFAM" id="SSF52540">
    <property type="entry name" value="P-loop containing nucleoside triphosphate hydrolases"/>
    <property type="match status" value="1"/>
</dbReference>
<accession>A0A4U0V8Q5</accession>
<feature type="compositionally biased region" description="Basic and acidic residues" evidence="1">
    <location>
        <begin position="74"/>
        <end position="90"/>
    </location>
</feature>
<feature type="region of interest" description="Disordered" evidence="1">
    <location>
        <begin position="1"/>
        <end position="102"/>
    </location>
</feature>
<dbReference type="AlphaFoldDB" id="A0A4U0V8Q5"/>
<organism evidence="3 4">
    <name type="scientific">Friedmanniomyces endolithicus</name>
    <dbReference type="NCBI Taxonomy" id="329885"/>
    <lineage>
        <taxon>Eukaryota</taxon>
        <taxon>Fungi</taxon>
        <taxon>Dikarya</taxon>
        <taxon>Ascomycota</taxon>
        <taxon>Pezizomycotina</taxon>
        <taxon>Dothideomycetes</taxon>
        <taxon>Dothideomycetidae</taxon>
        <taxon>Mycosphaerellales</taxon>
        <taxon>Teratosphaeriaceae</taxon>
        <taxon>Friedmanniomyces</taxon>
    </lineage>
</organism>
<dbReference type="Pfam" id="PF02492">
    <property type="entry name" value="cobW"/>
    <property type="match status" value="1"/>
</dbReference>
<dbReference type="Gene3D" id="3.30.1220.10">
    <property type="entry name" value="CobW-like, C-terminal domain"/>
    <property type="match status" value="1"/>
</dbReference>
<evidence type="ECO:0000313" key="4">
    <source>
        <dbReference type="Proteomes" id="UP000310066"/>
    </source>
</evidence>
<name>A0A4U0V8Q5_9PEZI</name>
<evidence type="ECO:0000259" key="2">
    <source>
        <dbReference type="Pfam" id="PF02492"/>
    </source>
</evidence>
<dbReference type="PANTHER" id="PTHR13748:SF31">
    <property type="entry name" value="ZINC-REGULATED GTPASE METALLOPROTEIN ACTIVATOR 1A-RELATED"/>
    <property type="match status" value="1"/>
</dbReference>
<dbReference type="InterPro" id="IPR051316">
    <property type="entry name" value="Zinc-reg_GTPase_activator"/>
</dbReference>
<dbReference type="InterPro" id="IPR003495">
    <property type="entry name" value="CobW/HypB/UreG_nucleotide-bd"/>
</dbReference>
<dbReference type="Proteomes" id="UP000310066">
    <property type="component" value="Unassembled WGS sequence"/>
</dbReference>
<dbReference type="STRING" id="329885.A0A4U0V8Q5"/>
<dbReference type="CDD" id="cd03112">
    <property type="entry name" value="CobW-like"/>
    <property type="match status" value="1"/>
</dbReference>
<dbReference type="GO" id="GO:0005737">
    <property type="term" value="C:cytoplasm"/>
    <property type="evidence" value="ECO:0007669"/>
    <property type="project" value="TreeGrafter"/>
</dbReference>